<feature type="region of interest" description="Disordered" evidence="10">
    <location>
        <begin position="534"/>
        <end position="559"/>
    </location>
</feature>
<dbReference type="Proteomes" id="UP000009168">
    <property type="component" value="Unassembled WGS sequence"/>
</dbReference>
<accession>W7X4C4</accession>
<dbReference type="eggNOG" id="KOG1253">
    <property type="taxonomic scope" value="Eukaryota"/>
</dbReference>
<keyword evidence="3 9" id="KW-0808">Transferase</keyword>
<evidence type="ECO:0000256" key="1">
    <source>
        <dbReference type="ARBA" id="ARBA00022555"/>
    </source>
</evidence>
<keyword evidence="12" id="KW-1185">Reference proteome</keyword>
<dbReference type="KEGG" id="tet:TTHERM_001166292"/>
<dbReference type="InterPro" id="IPR042296">
    <property type="entry name" value="tRNA_met_Trm1_C"/>
</dbReference>
<dbReference type="Pfam" id="PF02005">
    <property type="entry name" value="TRM"/>
    <property type="match status" value="1"/>
</dbReference>
<dbReference type="Gene3D" id="3.40.50.150">
    <property type="entry name" value="Vaccinia Virus protein VP39"/>
    <property type="match status" value="1"/>
</dbReference>
<evidence type="ECO:0000256" key="5">
    <source>
        <dbReference type="ARBA" id="ARBA00022694"/>
    </source>
</evidence>
<protein>
    <recommendedName>
        <fullName evidence="7 9">tRNA (guanine(26)-N(2))-dimethyltransferase</fullName>
        <ecNumber evidence="7 9">2.1.1.216</ecNumber>
    </recommendedName>
</protein>
<dbReference type="PANTHER" id="PTHR10631">
    <property type="entry name" value="N 2 ,N 2 -DIMETHYLGUANOSINE TRNA METHYLTRANSFERASE"/>
    <property type="match status" value="1"/>
</dbReference>
<keyword evidence="2 9" id="KW-0489">Methyltransferase</keyword>
<dbReference type="EC" id="2.1.1.216" evidence="7 9"/>
<keyword evidence="5 9" id="KW-0819">tRNA processing</keyword>
<dbReference type="OrthoDB" id="6349953at2759"/>
<dbReference type="InterPro" id="IPR029063">
    <property type="entry name" value="SAM-dependent_MTases_sf"/>
</dbReference>
<evidence type="ECO:0000256" key="6">
    <source>
        <dbReference type="ARBA" id="ARBA00022884"/>
    </source>
</evidence>
<evidence type="ECO:0000256" key="7">
    <source>
        <dbReference type="ARBA" id="ARBA00039099"/>
    </source>
</evidence>
<dbReference type="RefSeq" id="XP_012656207.1">
    <property type="nucleotide sequence ID" value="XM_012800753.1"/>
</dbReference>
<evidence type="ECO:0000256" key="10">
    <source>
        <dbReference type="SAM" id="MobiDB-lite"/>
    </source>
</evidence>
<feature type="region of interest" description="Disordered" evidence="10">
    <location>
        <begin position="629"/>
        <end position="654"/>
    </location>
</feature>
<dbReference type="GeneID" id="24441851"/>
<dbReference type="FunCoup" id="W7X4C4">
    <property type="interactions" value="334"/>
</dbReference>
<evidence type="ECO:0000256" key="2">
    <source>
        <dbReference type="ARBA" id="ARBA00022603"/>
    </source>
</evidence>
<dbReference type="GO" id="GO:0005634">
    <property type="term" value="C:nucleus"/>
    <property type="evidence" value="ECO:0007669"/>
    <property type="project" value="TreeGrafter"/>
</dbReference>
<name>W7X4C4_TETTS</name>
<organism evidence="11 12">
    <name type="scientific">Tetrahymena thermophila (strain SB210)</name>
    <dbReference type="NCBI Taxonomy" id="312017"/>
    <lineage>
        <taxon>Eukaryota</taxon>
        <taxon>Sar</taxon>
        <taxon>Alveolata</taxon>
        <taxon>Ciliophora</taxon>
        <taxon>Intramacronucleata</taxon>
        <taxon>Oligohymenophorea</taxon>
        <taxon>Hymenostomatida</taxon>
        <taxon>Tetrahymenina</taxon>
        <taxon>Tetrahymenidae</taxon>
        <taxon>Tetrahymena</taxon>
    </lineage>
</organism>
<evidence type="ECO:0000313" key="12">
    <source>
        <dbReference type="Proteomes" id="UP000009168"/>
    </source>
</evidence>
<evidence type="ECO:0000256" key="9">
    <source>
        <dbReference type="PROSITE-ProRule" id="PRU00958"/>
    </source>
</evidence>
<dbReference type="STRING" id="312017.W7X4C4"/>
<dbReference type="PANTHER" id="PTHR10631:SF3">
    <property type="entry name" value="TRNA (GUANINE(26)-N(2))-DIMETHYLTRANSFERASE"/>
    <property type="match status" value="1"/>
</dbReference>
<evidence type="ECO:0000256" key="4">
    <source>
        <dbReference type="ARBA" id="ARBA00022691"/>
    </source>
</evidence>
<dbReference type="SUPFAM" id="SSF53335">
    <property type="entry name" value="S-adenosyl-L-methionine-dependent methyltransferases"/>
    <property type="match status" value="1"/>
</dbReference>
<sequence>MLIKKLGRAIFDFKCYGLTLINYKKGTKSFMSLENNYRDIQFDDIVNNLGESHKELAQKFKEAAKFSNLTELNDGQIKIILENYKKETGEVAIDSKTVNKKENHFKMFYNLVQLVERDITLLVANQYFKDLEITNGQSFKGARILQGKASSGVKALRYAKEIDPSYIQDITVIEKDINFPEYFKLLAHYNDIDMSKFKIVNKETNHFYLSKILENMDKYDQPELYDFIDIEEYGSSIDTIRQAIKLVKNGGMISAMFTDMSTLCGPNVIKCYSSYNKFRIRLASLNENAIRIIYSTILDIATQNNYSIEPVVSFQSDFYIKIFFRVHHNGVESQKALEKLSLVYQCSECPNYHVHTIAKVQQNTIENVQNGTLKLESSMDLKLNELKVPSNCNVCESSWILNGPLWNQPLHNYKFVQNVLRNLQSTGSEKVFSKNKIMLIQSHLKLTAYLEAILQEKEFDKFILGYNLTLINGFYKAKTYPTTNHIKRALARAGYTINRSIFEKKIYKTNAPSNVIFDTMRGWKWVSDKFKEGQSMYPNQNQTNQKQPEQEDQNSPYSRAMRKQQQFYPKFSKLNHLEIENIKNNNIDMDYFQKPQKTVFYPNPTENWGPKKPFSIAYTHKFEKQKIKDENLDDNQIFTQNENDSNDNSSGEEK</sequence>
<keyword evidence="4 9" id="KW-0949">S-adenosyl-L-methionine</keyword>
<dbReference type="GO" id="GO:0000049">
    <property type="term" value="F:tRNA binding"/>
    <property type="evidence" value="ECO:0007669"/>
    <property type="project" value="UniProtKB-UniRule"/>
</dbReference>
<evidence type="ECO:0000256" key="3">
    <source>
        <dbReference type="ARBA" id="ARBA00022679"/>
    </source>
</evidence>
<evidence type="ECO:0000256" key="8">
    <source>
        <dbReference type="ARBA" id="ARBA00051897"/>
    </source>
</evidence>
<comment type="catalytic activity">
    <reaction evidence="8 9">
        <text>guanosine(26) in tRNA + 2 S-adenosyl-L-methionine = N(2)-dimethylguanosine(26) in tRNA + 2 S-adenosyl-L-homocysteine + 2 H(+)</text>
        <dbReference type="Rhea" id="RHEA:43140"/>
        <dbReference type="Rhea" id="RHEA-COMP:10359"/>
        <dbReference type="Rhea" id="RHEA-COMP:10360"/>
        <dbReference type="ChEBI" id="CHEBI:15378"/>
        <dbReference type="ChEBI" id="CHEBI:57856"/>
        <dbReference type="ChEBI" id="CHEBI:59789"/>
        <dbReference type="ChEBI" id="CHEBI:74269"/>
        <dbReference type="ChEBI" id="CHEBI:74513"/>
        <dbReference type="EC" id="2.1.1.216"/>
    </reaction>
</comment>
<dbReference type="GO" id="GO:0160104">
    <property type="term" value="F:tRNA (guanine(26)-N2)-dimethyltransferase activity"/>
    <property type="evidence" value="ECO:0007669"/>
    <property type="project" value="UniProtKB-UniRule"/>
</dbReference>
<dbReference type="GO" id="GO:0002940">
    <property type="term" value="P:tRNA N2-guanine methylation"/>
    <property type="evidence" value="ECO:0007669"/>
    <property type="project" value="TreeGrafter"/>
</dbReference>
<dbReference type="AlphaFoldDB" id="W7X4C4"/>
<keyword evidence="1 9" id="KW-0820">tRNA-binding</keyword>
<proteinExistence type="inferred from homology"/>
<dbReference type="EMBL" id="GG662282">
    <property type="protein sequence ID" value="EWS71258.1"/>
    <property type="molecule type" value="Genomic_DNA"/>
</dbReference>
<evidence type="ECO:0000313" key="11">
    <source>
        <dbReference type="EMBL" id="EWS71258.1"/>
    </source>
</evidence>
<dbReference type="PROSITE" id="PS51626">
    <property type="entry name" value="SAM_MT_TRM1"/>
    <property type="match status" value="1"/>
</dbReference>
<keyword evidence="6 9" id="KW-0694">RNA-binding</keyword>
<comment type="similarity">
    <text evidence="9">Belongs to the class I-like SAM-binding methyltransferase superfamily. Trm1 family.</text>
</comment>
<dbReference type="Gene3D" id="3.30.56.70">
    <property type="entry name" value="N2,N2-dimethylguanosine tRNA methyltransferase, C-terminal domain"/>
    <property type="match status" value="1"/>
</dbReference>
<gene>
    <name evidence="11" type="ORF">TTHERM_001166292</name>
</gene>
<reference evidence="12" key="1">
    <citation type="journal article" date="2006" name="PLoS Biol.">
        <title>Macronuclear genome sequence of the ciliate Tetrahymena thermophila, a model eukaryote.</title>
        <authorList>
            <person name="Eisen J.A."/>
            <person name="Coyne R.S."/>
            <person name="Wu M."/>
            <person name="Wu D."/>
            <person name="Thiagarajan M."/>
            <person name="Wortman J.R."/>
            <person name="Badger J.H."/>
            <person name="Ren Q."/>
            <person name="Amedeo P."/>
            <person name="Jones K.M."/>
            <person name="Tallon L.J."/>
            <person name="Delcher A.L."/>
            <person name="Salzberg S.L."/>
            <person name="Silva J.C."/>
            <person name="Haas B.J."/>
            <person name="Majoros W.H."/>
            <person name="Farzad M."/>
            <person name="Carlton J.M."/>
            <person name="Smith R.K. Jr."/>
            <person name="Garg J."/>
            <person name="Pearlman R.E."/>
            <person name="Karrer K.M."/>
            <person name="Sun L."/>
            <person name="Manning G."/>
            <person name="Elde N.C."/>
            <person name="Turkewitz A.P."/>
            <person name="Asai D.J."/>
            <person name="Wilkes D.E."/>
            <person name="Wang Y."/>
            <person name="Cai H."/>
            <person name="Collins K."/>
            <person name="Stewart B.A."/>
            <person name="Lee S.R."/>
            <person name="Wilamowska K."/>
            <person name="Weinberg Z."/>
            <person name="Ruzzo W.L."/>
            <person name="Wloga D."/>
            <person name="Gaertig J."/>
            <person name="Frankel J."/>
            <person name="Tsao C.-C."/>
            <person name="Gorovsky M.A."/>
            <person name="Keeling P.J."/>
            <person name="Waller R.F."/>
            <person name="Patron N.J."/>
            <person name="Cherry J.M."/>
            <person name="Stover N.A."/>
            <person name="Krieger C.J."/>
            <person name="del Toro C."/>
            <person name="Ryder H.F."/>
            <person name="Williamson S.C."/>
            <person name="Barbeau R.A."/>
            <person name="Hamilton E.P."/>
            <person name="Orias E."/>
        </authorList>
    </citation>
    <scope>NUCLEOTIDE SEQUENCE [LARGE SCALE GENOMIC DNA]</scope>
    <source>
        <strain evidence="12">SB210</strain>
    </source>
</reference>
<dbReference type="InterPro" id="IPR002905">
    <property type="entry name" value="Trm1"/>
</dbReference>
<feature type="compositionally biased region" description="Low complexity" evidence="10">
    <location>
        <begin position="641"/>
        <end position="654"/>
    </location>
</feature>
<feature type="compositionally biased region" description="Polar residues" evidence="10">
    <location>
        <begin position="536"/>
        <end position="559"/>
    </location>
</feature>
<dbReference type="InParanoid" id="W7X4C4"/>